<dbReference type="PROSITE" id="PS00383">
    <property type="entry name" value="TYR_PHOSPHATASE_1"/>
    <property type="match status" value="1"/>
</dbReference>
<dbReference type="EMBL" id="JAXBLV010000177">
    <property type="protein sequence ID" value="MDY3560298.1"/>
    <property type="molecule type" value="Genomic_DNA"/>
</dbReference>
<dbReference type="Proteomes" id="UP001272242">
    <property type="component" value="Unassembled WGS sequence"/>
</dbReference>
<dbReference type="InterPro" id="IPR000387">
    <property type="entry name" value="Tyr_Pase_dom"/>
</dbReference>
<evidence type="ECO:0000259" key="1">
    <source>
        <dbReference type="PROSITE" id="PS50056"/>
    </source>
</evidence>
<dbReference type="SUPFAM" id="SSF52799">
    <property type="entry name" value="(Phosphotyrosine protein) phosphatases II"/>
    <property type="match status" value="1"/>
</dbReference>
<name>A0ABU5EYA4_9BACT</name>
<sequence>MSDRPSDVSVADGFGDVAWVPMSDSRRLLPATALQALNALHELAAAPDAHVYVHCMVGRLRSPTILWLYLIALGLDPHTARDLIESRAPHATAGHYQMVSNEHVRLAQKHGLAHFLPHPRSDLVVPFPLAEEE</sequence>
<evidence type="ECO:0000313" key="2">
    <source>
        <dbReference type="EMBL" id="MDY3560298.1"/>
    </source>
</evidence>
<protein>
    <recommendedName>
        <fullName evidence="1">Tyrosine specific protein phosphatases domain-containing protein</fullName>
    </recommendedName>
</protein>
<evidence type="ECO:0000313" key="3">
    <source>
        <dbReference type="Proteomes" id="UP001272242"/>
    </source>
</evidence>
<dbReference type="Gene3D" id="3.90.190.10">
    <property type="entry name" value="Protein tyrosine phosphatase superfamily"/>
    <property type="match status" value="1"/>
</dbReference>
<dbReference type="InterPro" id="IPR029021">
    <property type="entry name" value="Prot-tyrosine_phosphatase-like"/>
</dbReference>
<gene>
    <name evidence="2" type="ORF">R5W23_001527</name>
</gene>
<accession>A0ABU5EYA4</accession>
<dbReference type="PROSITE" id="PS50056">
    <property type="entry name" value="TYR_PHOSPHATASE_2"/>
    <property type="match status" value="1"/>
</dbReference>
<dbReference type="InterPro" id="IPR016130">
    <property type="entry name" value="Tyr_Pase_AS"/>
</dbReference>
<proteinExistence type="predicted"/>
<comment type="caution">
    <text evidence="2">The sequence shown here is derived from an EMBL/GenBank/DDBJ whole genome shotgun (WGS) entry which is preliminary data.</text>
</comment>
<keyword evidence="3" id="KW-1185">Reference proteome</keyword>
<reference evidence="3" key="1">
    <citation type="journal article" date="2023" name="Mar. Drugs">
        <title>Gemmata algarum, a Novel Planctomycete Isolated from an Algal Mat, Displays Antimicrobial Activity.</title>
        <authorList>
            <person name="Kumar G."/>
            <person name="Kallscheuer N."/>
            <person name="Kashif M."/>
            <person name="Ahamad S."/>
            <person name="Jagadeeshwari U."/>
            <person name="Pannikurungottu S."/>
            <person name="Haufschild T."/>
            <person name="Kabuu M."/>
            <person name="Sasikala C."/>
            <person name="Jogler C."/>
            <person name="Ramana C."/>
        </authorList>
    </citation>
    <scope>NUCLEOTIDE SEQUENCE [LARGE SCALE GENOMIC DNA]</scope>
    <source>
        <strain evidence="3">JC673</strain>
    </source>
</reference>
<organism evidence="2 3">
    <name type="scientific">Gemmata algarum</name>
    <dbReference type="NCBI Taxonomy" id="2975278"/>
    <lineage>
        <taxon>Bacteria</taxon>
        <taxon>Pseudomonadati</taxon>
        <taxon>Planctomycetota</taxon>
        <taxon>Planctomycetia</taxon>
        <taxon>Gemmatales</taxon>
        <taxon>Gemmataceae</taxon>
        <taxon>Gemmata</taxon>
    </lineage>
</organism>
<feature type="domain" description="Tyrosine specific protein phosphatases" evidence="1">
    <location>
        <begin position="31"/>
        <end position="99"/>
    </location>
</feature>